<dbReference type="GO" id="GO:0008745">
    <property type="term" value="F:N-acetylmuramoyl-L-alanine amidase activity"/>
    <property type="evidence" value="ECO:0007669"/>
    <property type="project" value="UniProtKB-EC"/>
</dbReference>
<dbReference type="EMBL" id="UGTB01000004">
    <property type="protein sequence ID" value="SUB61143.1"/>
    <property type="molecule type" value="Genomic_DNA"/>
</dbReference>
<dbReference type="InterPro" id="IPR044060">
    <property type="entry name" value="Bacterial_rp_domain"/>
</dbReference>
<proteinExistence type="predicted"/>
<dbReference type="Gene3D" id="3.40.50.12090">
    <property type="match status" value="2"/>
</dbReference>
<dbReference type="Proteomes" id="UP000255101">
    <property type="component" value="Unassembled WGS sequence"/>
</dbReference>
<dbReference type="PANTHER" id="PTHR30032:SF8">
    <property type="entry name" value="GERMINATION-SPECIFIC N-ACETYLMURAMOYL-L-ALANINE AMIDASE"/>
    <property type="match status" value="1"/>
</dbReference>
<feature type="region of interest" description="Disordered" evidence="1">
    <location>
        <begin position="417"/>
        <end position="473"/>
    </location>
</feature>
<dbReference type="Pfam" id="PF04122">
    <property type="entry name" value="CW_binding_2"/>
    <property type="match status" value="3"/>
</dbReference>
<dbReference type="PANTHER" id="PTHR30032">
    <property type="entry name" value="N-ACETYLMURAMOYL-L-ALANINE AMIDASE-RELATED"/>
    <property type="match status" value="1"/>
</dbReference>
<organism evidence="3 4">
    <name type="scientific">Peptostreptococcus anaerobius</name>
    <dbReference type="NCBI Taxonomy" id="1261"/>
    <lineage>
        <taxon>Bacteria</taxon>
        <taxon>Bacillati</taxon>
        <taxon>Bacillota</taxon>
        <taxon>Clostridia</taxon>
        <taxon>Peptostreptococcales</taxon>
        <taxon>Peptostreptococcaceae</taxon>
        <taxon>Peptostreptococcus</taxon>
    </lineage>
</organism>
<evidence type="ECO:0000313" key="3">
    <source>
        <dbReference type="EMBL" id="SUB61143.1"/>
    </source>
</evidence>
<protein>
    <submittedName>
        <fullName evidence="3">N-acetylmuramoyl-L-alanine amidase LytC</fullName>
        <ecNumber evidence="3">3.5.1.28</ecNumber>
    </submittedName>
</protein>
<dbReference type="RefSeq" id="WP_002844905.1">
    <property type="nucleotide sequence ID" value="NZ_FOVA01000031.1"/>
</dbReference>
<dbReference type="Pfam" id="PF18998">
    <property type="entry name" value="Flg_new_2"/>
    <property type="match status" value="1"/>
</dbReference>
<dbReference type="AlphaFoldDB" id="A0A379CFM5"/>
<dbReference type="EC" id="3.5.1.28" evidence="3"/>
<sequence>MNLKAKFMNLFRENVNISKKISVGLLSLMIILSSLTPVVNANYVPSTGVSKASQVRERGGLAPVDIKKWVGDEVDWKDGVKAKDSVSEENKAKINELLKEARFEDATDTARNTDKVSEKKIINGKIEEGFKGNIKVSFEDGSAITVENQTLYVSDFITSSTNENAPTDAIEVEFKLGEGVKVEEKDTNSGKVTKKIEGDKTNPVLYKKYKVKPNTDLLDYKYPVLGITIFTLIDETAKDGYTETVWNDKNKGTNFKVTAENNVFTATASKTFKVTVQANGGTGDDIVQIKKSGESFTLPDKNTFRPPNEDQEFSGWKIGDNKNLKQPNETTTITGDTVIKAIWKPIEFKVTFQRETGASGNMDPVTVTKGSEYQLPQPTFKPDQGKEFAGWSVNGVAKKVGDKITVNGNTTVTAKYKTISKPGSKDKKPGTPDVNPSKPGSNGKKPGASGVNPSKPGSKDKKPDTGRIAGNNRYATSAKISQKYFKSADTVVLASGKNNADALVSASFANLKKAPILLTDTYSTDDSVVREIERLKAKNVIIVGGASSVGHSVETNMKSKGYNVRRLSGATRYETSAMIAQEVKDATGSNKAILINGSKEADALTVSSLATKEGLPVIMAKSNGIDRAVKDKLDSWNLKEIYVVGGVGSLPNSVVDKAKASNKKRIAGRDRYQTAMKIAEESYPNADRYMIANAYNPIDALSAGAVTAKANMPILLVNKANIPQGVRTKLDKKAKEVILLGGENTLTTNILNNISLVD</sequence>
<dbReference type="InterPro" id="IPR007253">
    <property type="entry name" value="Cell_wall-bd_2"/>
</dbReference>
<gene>
    <name evidence="3" type="primary">lytC_21</name>
    <name evidence="3" type="ORF">NCTC11460_01063</name>
</gene>
<feature type="domain" description="Bacterial repeat" evidence="2">
    <location>
        <begin position="381"/>
        <end position="419"/>
    </location>
</feature>
<dbReference type="InterPro" id="IPR051922">
    <property type="entry name" value="Bact_Sporulation_Assoc"/>
</dbReference>
<evidence type="ECO:0000256" key="1">
    <source>
        <dbReference type="SAM" id="MobiDB-lite"/>
    </source>
</evidence>
<evidence type="ECO:0000313" key="4">
    <source>
        <dbReference type="Proteomes" id="UP000255101"/>
    </source>
</evidence>
<reference evidence="3 4" key="1">
    <citation type="submission" date="2018-06" db="EMBL/GenBank/DDBJ databases">
        <authorList>
            <consortium name="Pathogen Informatics"/>
            <person name="Doyle S."/>
        </authorList>
    </citation>
    <scope>NUCLEOTIDE SEQUENCE [LARGE SCALE GENOMIC DNA]</scope>
    <source>
        <strain evidence="3 4">NCTC11460</strain>
    </source>
</reference>
<accession>A0A379CFM5</accession>
<name>A0A379CFM5_9FIRM</name>
<keyword evidence="3" id="KW-0378">Hydrolase</keyword>
<evidence type="ECO:0000259" key="2">
    <source>
        <dbReference type="Pfam" id="PF18998"/>
    </source>
</evidence>